<evidence type="ECO:0000256" key="7">
    <source>
        <dbReference type="ARBA" id="ARBA00023136"/>
    </source>
</evidence>
<feature type="domain" description="Wax synthase" evidence="9">
    <location>
        <begin position="117"/>
        <end position="200"/>
    </location>
</feature>
<evidence type="ECO:0000256" key="4">
    <source>
        <dbReference type="ARBA" id="ARBA00022679"/>
    </source>
</evidence>
<dbReference type="PANTHER" id="PTHR31595:SF57">
    <property type="entry name" value="OS04G0481900 PROTEIN"/>
    <property type="match status" value="1"/>
</dbReference>
<evidence type="ECO:0000256" key="6">
    <source>
        <dbReference type="ARBA" id="ARBA00022989"/>
    </source>
</evidence>
<evidence type="ECO:0000256" key="5">
    <source>
        <dbReference type="ARBA" id="ARBA00022692"/>
    </source>
</evidence>
<evidence type="ECO:0000256" key="3">
    <source>
        <dbReference type="ARBA" id="ARBA00007282"/>
    </source>
</evidence>
<evidence type="ECO:0000313" key="10">
    <source>
        <dbReference type="EnsemblPlants" id="EMT27175"/>
    </source>
</evidence>
<dbReference type="Pfam" id="PF13813">
    <property type="entry name" value="MBOAT_2"/>
    <property type="match status" value="1"/>
</dbReference>
<dbReference type="GO" id="GO:0008374">
    <property type="term" value="F:O-acyltransferase activity"/>
    <property type="evidence" value="ECO:0007669"/>
    <property type="project" value="InterPro"/>
</dbReference>
<keyword evidence="4" id="KW-0808">Transferase</keyword>
<dbReference type="PANTHER" id="PTHR31595">
    <property type="entry name" value="LONG-CHAIN-ALCOHOL O-FATTY-ACYLTRANSFERASE 3-RELATED"/>
    <property type="match status" value="1"/>
</dbReference>
<comment type="subcellular location">
    <subcellularLocation>
        <location evidence="1">Membrane</location>
        <topology evidence="1">Multi-pass membrane protein</topology>
    </subcellularLocation>
</comment>
<dbReference type="EnsemblPlants" id="EMT27175">
    <property type="protein sequence ID" value="EMT27175"/>
    <property type="gene ID" value="F775_43029"/>
</dbReference>
<accession>M8BQ97</accession>
<dbReference type="InterPro" id="IPR044851">
    <property type="entry name" value="Wax_synthase"/>
</dbReference>
<name>M8BQ97_AEGTA</name>
<evidence type="ECO:0000259" key="9">
    <source>
        <dbReference type="Pfam" id="PF13813"/>
    </source>
</evidence>
<keyword evidence="7" id="KW-0472">Membrane</keyword>
<protein>
    <recommendedName>
        <fullName evidence="9">Wax synthase domain-containing protein</fullName>
    </recommendedName>
</protein>
<evidence type="ECO:0000256" key="8">
    <source>
        <dbReference type="ARBA" id="ARBA00023315"/>
    </source>
</evidence>
<organism evidence="10">
    <name type="scientific">Aegilops tauschii</name>
    <name type="common">Tausch's goatgrass</name>
    <name type="synonym">Aegilops squarrosa</name>
    <dbReference type="NCBI Taxonomy" id="37682"/>
    <lineage>
        <taxon>Eukaryota</taxon>
        <taxon>Viridiplantae</taxon>
        <taxon>Streptophyta</taxon>
        <taxon>Embryophyta</taxon>
        <taxon>Tracheophyta</taxon>
        <taxon>Spermatophyta</taxon>
        <taxon>Magnoliopsida</taxon>
        <taxon>Liliopsida</taxon>
        <taxon>Poales</taxon>
        <taxon>Poaceae</taxon>
        <taxon>BOP clade</taxon>
        <taxon>Pooideae</taxon>
        <taxon>Triticodae</taxon>
        <taxon>Triticeae</taxon>
        <taxon>Triticinae</taxon>
        <taxon>Aegilops</taxon>
    </lineage>
</organism>
<reference evidence="10" key="1">
    <citation type="submission" date="2015-06" db="UniProtKB">
        <authorList>
            <consortium name="EnsemblPlants"/>
        </authorList>
    </citation>
    <scope>IDENTIFICATION</scope>
</reference>
<dbReference type="GO" id="GO:0006629">
    <property type="term" value="P:lipid metabolic process"/>
    <property type="evidence" value="ECO:0007669"/>
    <property type="project" value="InterPro"/>
</dbReference>
<evidence type="ECO:0000256" key="1">
    <source>
        <dbReference type="ARBA" id="ARBA00004141"/>
    </source>
</evidence>
<comment type="similarity">
    <text evidence="3">Belongs to the wax synthase family.</text>
</comment>
<keyword evidence="5" id="KW-0812">Transmembrane</keyword>
<comment type="pathway">
    <text evidence="2">Secondary metabolite biosynthesis.</text>
</comment>
<sequence length="217" mass="23822">MVTLAMCYVRFAAWRLRPGLPRLCAFTPVLSVLPLLPLTFRAIHARAISGLFLAWLAEFKLLLLATGQGPLHPSLPFPAFVFVASGPVRLRDVYLSMELILGASATAARALLGMELEPTFDRPYLATSLRDFWGRRWNVSVPAVLRPCVYSPMRALIGGGRGGAAMAVLATFLVSGLMHEWMFYYITLQPPTGEATTYFVLQGACTVVESWLTSSLV</sequence>
<dbReference type="InterPro" id="IPR032805">
    <property type="entry name" value="Wax_synthase_dom"/>
</dbReference>
<proteinExistence type="inferred from homology"/>
<dbReference type="AlphaFoldDB" id="M8BQ97"/>
<keyword evidence="8" id="KW-0012">Acyltransferase</keyword>
<keyword evidence="6" id="KW-1133">Transmembrane helix</keyword>
<evidence type="ECO:0000256" key="2">
    <source>
        <dbReference type="ARBA" id="ARBA00005179"/>
    </source>
</evidence>
<dbReference type="GO" id="GO:0016020">
    <property type="term" value="C:membrane"/>
    <property type="evidence" value="ECO:0007669"/>
    <property type="project" value="UniProtKB-SubCell"/>
</dbReference>